<keyword evidence="2" id="KW-1185">Reference proteome</keyword>
<name>A0A1M6QHB3_PSETH</name>
<dbReference type="OrthoDB" id="3575935at2"/>
<evidence type="ECO:0000313" key="1">
    <source>
        <dbReference type="EMBL" id="SHK19632.1"/>
    </source>
</evidence>
<accession>A0A1M6QHB3</accession>
<evidence type="ECO:0000313" key="2">
    <source>
        <dbReference type="Proteomes" id="UP000184363"/>
    </source>
</evidence>
<dbReference type="Proteomes" id="UP000184363">
    <property type="component" value="Unassembled WGS sequence"/>
</dbReference>
<dbReference type="AlphaFoldDB" id="A0A1M6QHB3"/>
<protein>
    <submittedName>
        <fullName evidence="1">Uncharacterized protein</fullName>
    </submittedName>
</protein>
<proteinExistence type="predicted"/>
<organism evidence="1 2">
    <name type="scientific">Pseudonocardia thermophila</name>
    <dbReference type="NCBI Taxonomy" id="1848"/>
    <lineage>
        <taxon>Bacteria</taxon>
        <taxon>Bacillati</taxon>
        <taxon>Actinomycetota</taxon>
        <taxon>Actinomycetes</taxon>
        <taxon>Pseudonocardiales</taxon>
        <taxon>Pseudonocardiaceae</taxon>
        <taxon>Pseudonocardia</taxon>
    </lineage>
</organism>
<gene>
    <name evidence="1" type="ORF">SAMN05443637_103325</name>
</gene>
<dbReference type="RefSeq" id="WP_073455832.1">
    <property type="nucleotide sequence ID" value="NZ_CALGVN010000015.1"/>
</dbReference>
<sequence>MVVTGFDDRSGCGYVLATGPDVASADAGTQRVTHDGVTITATPELAAGLRDALLAGRSAQLVLGGPPVPLNLDDRTLLGWLRFCVGGVLSVMNGPE</sequence>
<reference evidence="1 2" key="1">
    <citation type="submission" date="2016-11" db="EMBL/GenBank/DDBJ databases">
        <authorList>
            <person name="Jaros S."/>
            <person name="Januszkiewicz K."/>
            <person name="Wedrychowicz H."/>
        </authorList>
    </citation>
    <scope>NUCLEOTIDE SEQUENCE [LARGE SCALE GENOMIC DNA]</scope>
    <source>
        <strain evidence="1 2">DSM 43832</strain>
    </source>
</reference>
<dbReference type="EMBL" id="FRAP01000003">
    <property type="protein sequence ID" value="SHK19632.1"/>
    <property type="molecule type" value="Genomic_DNA"/>
</dbReference>